<evidence type="ECO:0000313" key="3">
    <source>
        <dbReference type="EnsemblProtists" id="EKX35436"/>
    </source>
</evidence>
<reference evidence="3" key="3">
    <citation type="submission" date="2016-03" db="UniProtKB">
        <authorList>
            <consortium name="EnsemblProtists"/>
        </authorList>
    </citation>
    <scope>IDENTIFICATION</scope>
</reference>
<dbReference type="KEGG" id="gtt:GUITHDRAFT_155486"/>
<protein>
    <recommendedName>
        <fullName evidence="5">CHAT domain-containing protein</fullName>
    </recommendedName>
</protein>
<feature type="non-terminal residue" evidence="2">
    <location>
        <position position="277"/>
    </location>
</feature>
<dbReference type="EMBL" id="JH993090">
    <property type="protein sequence ID" value="EKX35436.1"/>
    <property type="molecule type" value="Genomic_DNA"/>
</dbReference>
<evidence type="ECO:0000313" key="2">
    <source>
        <dbReference type="EMBL" id="EKX35436.1"/>
    </source>
</evidence>
<proteinExistence type="predicted"/>
<dbReference type="EnsemblProtists" id="EKX35436">
    <property type="protein sequence ID" value="EKX35436"/>
    <property type="gene ID" value="GUITHDRAFT_155486"/>
</dbReference>
<dbReference type="RefSeq" id="XP_005822416.1">
    <property type="nucleotide sequence ID" value="XM_005822359.1"/>
</dbReference>
<dbReference type="Proteomes" id="UP000011087">
    <property type="component" value="Unassembled WGS sequence"/>
</dbReference>
<accession>L1IGQ1</accession>
<name>L1IGQ1_GUITC</name>
<organism evidence="2">
    <name type="scientific">Guillardia theta (strain CCMP2712)</name>
    <name type="common">Cryptophyte</name>
    <dbReference type="NCBI Taxonomy" id="905079"/>
    <lineage>
        <taxon>Eukaryota</taxon>
        <taxon>Cryptophyceae</taxon>
        <taxon>Pyrenomonadales</taxon>
        <taxon>Geminigeraceae</taxon>
        <taxon>Guillardia</taxon>
    </lineage>
</organism>
<reference evidence="2 4" key="1">
    <citation type="journal article" date="2012" name="Nature">
        <title>Algal genomes reveal evolutionary mosaicism and the fate of nucleomorphs.</title>
        <authorList>
            <consortium name="DOE Joint Genome Institute"/>
            <person name="Curtis B.A."/>
            <person name="Tanifuji G."/>
            <person name="Burki F."/>
            <person name="Gruber A."/>
            <person name="Irimia M."/>
            <person name="Maruyama S."/>
            <person name="Arias M.C."/>
            <person name="Ball S.G."/>
            <person name="Gile G.H."/>
            <person name="Hirakawa Y."/>
            <person name="Hopkins J.F."/>
            <person name="Kuo A."/>
            <person name="Rensing S.A."/>
            <person name="Schmutz J."/>
            <person name="Symeonidi A."/>
            <person name="Elias M."/>
            <person name="Eveleigh R.J."/>
            <person name="Herman E.K."/>
            <person name="Klute M.J."/>
            <person name="Nakayama T."/>
            <person name="Obornik M."/>
            <person name="Reyes-Prieto A."/>
            <person name="Armbrust E.V."/>
            <person name="Aves S.J."/>
            <person name="Beiko R.G."/>
            <person name="Coutinho P."/>
            <person name="Dacks J.B."/>
            <person name="Durnford D.G."/>
            <person name="Fast N.M."/>
            <person name="Green B.R."/>
            <person name="Grisdale C.J."/>
            <person name="Hempel F."/>
            <person name="Henrissat B."/>
            <person name="Hoppner M.P."/>
            <person name="Ishida K."/>
            <person name="Kim E."/>
            <person name="Koreny L."/>
            <person name="Kroth P.G."/>
            <person name="Liu Y."/>
            <person name="Malik S.B."/>
            <person name="Maier U.G."/>
            <person name="McRose D."/>
            <person name="Mock T."/>
            <person name="Neilson J.A."/>
            <person name="Onodera N.T."/>
            <person name="Poole A.M."/>
            <person name="Pritham E.J."/>
            <person name="Richards T.A."/>
            <person name="Rocap G."/>
            <person name="Roy S.W."/>
            <person name="Sarai C."/>
            <person name="Schaack S."/>
            <person name="Shirato S."/>
            <person name="Slamovits C.H."/>
            <person name="Spencer D.F."/>
            <person name="Suzuki S."/>
            <person name="Worden A.Z."/>
            <person name="Zauner S."/>
            <person name="Barry K."/>
            <person name="Bell C."/>
            <person name="Bharti A.K."/>
            <person name="Crow J.A."/>
            <person name="Grimwood J."/>
            <person name="Kramer R."/>
            <person name="Lindquist E."/>
            <person name="Lucas S."/>
            <person name="Salamov A."/>
            <person name="McFadden G.I."/>
            <person name="Lane C.E."/>
            <person name="Keeling P.J."/>
            <person name="Gray M.W."/>
            <person name="Grigoriev I.V."/>
            <person name="Archibald J.M."/>
        </authorList>
    </citation>
    <scope>NUCLEOTIDE SEQUENCE</scope>
    <source>
        <strain evidence="2 4">CCMP2712</strain>
    </source>
</reference>
<dbReference type="PaxDb" id="55529-EKX35436"/>
<dbReference type="GeneID" id="17292177"/>
<evidence type="ECO:0000313" key="4">
    <source>
        <dbReference type="Proteomes" id="UP000011087"/>
    </source>
</evidence>
<dbReference type="HOGENOM" id="CLU_1006835_0_0_1"/>
<reference evidence="4" key="2">
    <citation type="submission" date="2012-11" db="EMBL/GenBank/DDBJ databases">
        <authorList>
            <person name="Kuo A."/>
            <person name="Curtis B.A."/>
            <person name="Tanifuji G."/>
            <person name="Burki F."/>
            <person name="Gruber A."/>
            <person name="Irimia M."/>
            <person name="Maruyama S."/>
            <person name="Arias M.C."/>
            <person name="Ball S.G."/>
            <person name="Gile G.H."/>
            <person name="Hirakawa Y."/>
            <person name="Hopkins J.F."/>
            <person name="Rensing S.A."/>
            <person name="Schmutz J."/>
            <person name="Symeonidi A."/>
            <person name="Elias M."/>
            <person name="Eveleigh R.J."/>
            <person name="Herman E.K."/>
            <person name="Klute M.J."/>
            <person name="Nakayama T."/>
            <person name="Obornik M."/>
            <person name="Reyes-Prieto A."/>
            <person name="Armbrust E.V."/>
            <person name="Aves S.J."/>
            <person name="Beiko R.G."/>
            <person name="Coutinho P."/>
            <person name="Dacks J.B."/>
            <person name="Durnford D.G."/>
            <person name="Fast N.M."/>
            <person name="Green B.R."/>
            <person name="Grisdale C."/>
            <person name="Hempe F."/>
            <person name="Henrissat B."/>
            <person name="Hoppner M.P."/>
            <person name="Ishida K.-I."/>
            <person name="Kim E."/>
            <person name="Koreny L."/>
            <person name="Kroth P.G."/>
            <person name="Liu Y."/>
            <person name="Malik S.-B."/>
            <person name="Maier U.G."/>
            <person name="McRose D."/>
            <person name="Mock T."/>
            <person name="Neilson J.A."/>
            <person name="Onodera N.T."/>
            <person name="Poole A.M."/>
            <person name="Pritham E.J."/>
            <person name="Richards T.A."/>
            <person name="Rocap G."/>
            <person name="Roy S.W."/>
            <person name="Sarai C."/>
            <person name="Schaack S."/>
            <person name="Shirato S."/>
            <person name="Slamovits C.H."/>
            <person name="Spencer D.F."/>
            <person name="Suzuki S."/>
            <person name="Worden A.Z."/>
            <person name="Zauner S."/>
            <person name="Barry K."/>
            <person name="Bell C."/>
            <person name="Bharti A.K."/>
            <person name="Crow J.A."/>
            <person name="Grimwood J."/>
            <person name="Kramer R."/>
            <person name="Lindquist E."/>
            <person name="Lucas S."/>
            <person name="Salamov A."/>
            <person name="McFadden G.I."/>
            <person name="Lane C.E."/>
            <person name="Keeling P.J."/>
            <person name="Gray M.W."/>
            <person name="Grigoriev I.V."/>
            <person name="Archibald J.M."/>
        </authorList>
    </citation>
    <scope>NUCLEOTIDE SEQUENCE</scope>
    <source>
        <strain evidence="4">CCMP2712</strain>
    </source>
</reference>
<sequence length="277" mass="30798">MATREVTEGPERALVRNREVHVVDLKSSCACCRQGVTRVPAEENDALFNCEPPYKVLFFADGSERSKLDVERERDKIRSKFNEGASRAAQNANNLQLMALAENVIFEYSFQKDISQLARAVDEIKPVILHLACHGSKEGVMTIGGKTITPHELARSLCGMAESNTRLRLVVLNLCWSGVVAMELSQHVDFVIGHDASVEDKNAIAFSKSLYYWLGRNITLLSNVACMSRPSCRTFHPLARVPSEVRTWRGTERHSSSTDLSNREEAISPCQSPAGCM</sequence>
<evidence type="ECO:0000256" key="1">
    <source>
        <dbReference type="SAM" id="MobiDB-lite"/>
    </source>
</evidence>
<dbReference type="AlphaFoldDB" id="L1IGQ1"/>
<feature type="region of interest" description="Disordered" evidence="1">
    <location>
        <begin position="249"/>
        <end position="277"/>
    </location>
</feature>
<evidence type="ECO:0008006" key="5">
    <source>
        <dbReference type="Google" id="ProtNLM"/>
    </source>
</evidence>
<keyword evidence="4" id="KW-1185">Reference proteome</keyword>
<feature type="compositionally biased region" description="Basic and acidic residues" evidence="1">
    <location>
        <begin position="249"/>
        <end position="266"/>
    </location>
</feature>
<gene>
    <name evidence="2" type="ORF">GUITHDRAFT_155486</name>
</gene>